<evidence type="ECO:0000313" key="2">
    <source>
        <dbReference type="Proteomes" id="UP000886595"/>
    </source>
</evidence>
<name>A0A8X7R2D9_BRACI</name>
<dbReference type="PANTHER" id="PTHR33116">
    <property type="entry name" value="REVERSE TRANSCRIPTASE ZINC-BINDING DOMAIN-CONTAINING PROTEIN-RELATED-RELATED"/>
    <property type="match status" value="1"/>
</dbReference>
<accession>A0A8X7R2D9</accession>
<dbReference type="OrthoDB" id="1110086at2759"/>
<proteinExistence type="predicted"/>
<dbReference type="EMBL" id="JAAMPC010000011">
    <property type="protein sequence ID" value="KAG2281378.1"/>
    <property type="molecule type" value="Genomic_DNA"/>
</dbReference>
<protein>
    <submittedName>
        <fullName evidence="1">Uncharacterized protein</fullName>
    </submittedName>
</protein>
<keyword evidence="2" id="KW-1185">Reference proteome</keyword>
<gene>
    <name evidence="1" type="ORF">Bca52824_052598</name>
</gene>
<organism evidence="1 2">
    <name type="scientific">Brassica carinata</name>
    <name type="common">Ethiopian mustard</name>
    <name type="synonym">Abyssinian cabbage</name>
    <dbReference type="NCBI Taxonomy" id="52824"/>
    <lineage>
        <taxon>Eukaryota</taxon>
        <taxon>Viridiplantae</taxon>
        <taxon>Streptophyta</taxon>
        <taxon>Embryophyta</taxon>
        <taxon>Tracheophyta</taxon>
        <taxon>Spermatophyta</taxon>
        <taxon>Magnoliopsida</taxon>
        <taxon>eudicotyledons</taxon>
        <taxon>Gunneridae</taxon>
        <taxon>Pentapetalae</taxon>
        <taxon>rosids</taxon>
        <taxon>malvids</taxon>
        <taxon>Brassicales</taxon>
        <taxon>Brassicaceae</taxon>
        <taxon>Brassiceae</taxon>
        <taxon>Brassica</taxon>
    </lineage>
</organism>
<dbReference type="Proteomes" id="UP000886595">
    <property type="component" value="Unassembled WGS sequence"/>
</dbReference>
<dbReference type="AlphaFoldDB" id="A0A8X7R2D9"/>
<dbReference type="PANTHER" id="PTHR33116:SF80">
    <property type="entry name" value="REVERSE TRANSCRIPTASE ZINC-BINDING DOMAIN-CONTAINING PROTEIN"/>
    <property type="match status" value="1"/>
</dbReference>
<evidence type="ECO:0000313" key="1">
    <source>
        <dbReference type="EMBL" id="KAG2281378.1"/>
    </source>
</evidence>
<reference evidence="1 2" key="1">
    <citation type="submission" date="2020-02" db="EMBL/GenBank/DDBJ databases">
        <authorList>
            <person name="Ma Q."/>
            <person name="Huang Y."/>
            <person name="Song X."/>
            <person name="Pei D."/>
        </authorList>
    </citation>
    <scope>NUCLEOTIDE SEQUENCE [LARGE SCALE GENOMIC DNA]</scope>
    <source>
        <strain evidence="1">Sxm20200214</strain>
        <tissue evidence="1">Leaf</tissue>
    </source>
</reference>
<sequence>MNKSKTELYTAGLNNQEALEISRLGFTMGSMPIRYLGLPLMYRKLRLSDYRPLIERIASNFNYWSARALSFAGRRQLLSSVIYDSINFWTTAFILPKNCIKKD</sequence>
<comment type="caution">
    <text evidence="1">The sequence shown here is derived from an EMBL/GenBank/DDBJ whole genome shotgun (WGS) entry which is preliminary data.</text>
</comment>